<evidence type="ECO:0000256" key="5">
    <source>
        <dbReference type="ARBA" id="ARBA00022430"/>
    </source>
</evidence>
<dbReference type="SUPFAM" id="SSF53732">
    <property type="entry name" value="Aconitase iron-sulfur domain"/>
    <property type="match status" value="1"/>
</dbReference>
<organism evidence="15 16">
    <name type="scientific">Pseudomonas koreensis</name>
    <dbReference type="NCBI Taxonomy" id="198620"/>
    <lineage>
        <taxon>Bacteria</taxon>
        <taxon>Pseudomonadati</taxon>
        <taxon>Pseudomonadota</taxon>
        <taxon>Gammaproteobacteria</taxon>
        <taxon>Pseudomonadales</taxon>
        <taxon>Pseudomonadaceae</taxon>
        <taxon>Pseudomonas</taxon>
    </lineage>
</organism>
<comment type="function">
    <text evidence="2 13">Catalyzes the isomerization between 2-isopropylmalate and 3-isopropylmalate, via the formation of 2-isopropylmaleate.</text>
</comment>
<keyword evidence="16" id="KW-1185">Reference proteome</keyword>
<comment type="caution">
    <text evidence="15">The sequence shown here is derived from an EMBL/GenBank/DDBJ whole genome shotgun (WGS) entry which is preliminary data.</text>
</comment>
<dbReference type="Gene3D" id="3.30.499.10">
    <property type="entry name" value="Aconitase, domain 3"/>
    <property type="match status" value="2"/>
</dbReference>
<dbReference type="GO" id="GO:0009098">
    <property type="term" value="P:L-leucine biosynthetic process"/>
    <property type="evidence" value="ECO:0007669"/>
    <property type="project" value="UniProtKB-UniRule"/>
</dbReference>
<evidence type="ECO:0000259" key="14">
    <source>
        <dbReference type="Pfam" id="PF00330"/>
    </source>
</evidence>
<comment type="cofactor">
    <cofactor evidence="13">
        <name>[4Fe-4S] cluster</name>
        <dbReference type="ChEBI" id="CHEBI:49883"/>
    </cofactor>
    <text evidence="13">Binds 1 [4Fe-4S] cluster per subunit.</text>
</comment>
<evidence type="ECO:0000256" key="3">
    <source>
        <dbReference type="ARBA" id="ARBA00004729"/>
    </source>
</evidence>
<evidence type="ECO:0000256" key="2">
    <source>
        <dbReference type="ARBA" id="ARBA00002695"/>
    </source>
</evidence>
<dbReference type="InterPro" id="IPR001030">
    <property type="entry name" value="Acoase/IPM_deHydtase_lsu_aba"/>
</dbReference>
<dbReference type="FunFam" id="3.30.499.10:FF:000007">
    <property type="entry name" value="3-isopropylmalate dehydratase large subunit"/>
    <property type="match status" value="1"/>
</dbReference>
<dbReference type="AlphaFoldDB" id="A0A9X3BFN4"/>
<evidence type="ECO:0000256" key="11">
    <source>
        <dbReference type="ARBA" id="ARBA00023239"/>
    </source>
</evidence>
<evidence type="ECO:0000256" key="12">
    <source>
        <dbReference type="ARBA" id="ARBA00023304"/>
    </source>
</evidence>
<dbReference type="PROSITE" id="PS00450">
    <property type="entry name" value="ACONITASE_1"/>
    <property type="match status" value="1"/>
</dbReference>
<comment type="pathway">
    <text evidence="3 13">Amino-acid biosynthesis; L-leucine biosynthesis; L-leucine from 3-methyl-2-oxobutanoate: step 2/4.</text>
</comment>
<feature type="binding site" evidence="13">
    <location>
        <position position="413"/>
    </location>
    <ligand>
        <name>[4Fe-4S] cluster</name>
        <dbReference type="ChEBI" id="CHEBI:49883"/>
    </ligand>
</feature>
<dbReference type="EMBL" id="JAOSKY010000024">
    <property type="protein sequence ID" value="MCU7251463.1"/>
    <property type="molecule type" value="Genomic_DNA"/>
</dbReference>
<dbReference type="InterPro" id="IPR050067">
    <property type="entry name" value="IPM_dehydratase_rel_enz"/>
</dbReference>
<dbReference type="GO" id="GO:0046872">
    <property type="term" value="F:metal ion binding"/>
    <property type="evidence" value="ECO:0007669"/>
    <property type="project" value="UniProtKB-KW"/>
</dbReference>
<reference evidence="15" key="2">
    <citation type="journal article" date="2023" name="mSystems">
        <title>Charting the Lipopeptidome of Nonpathogenic Pseudomonas.</title>
        <authorList>
            <person name="Cesa-Luna C."/>
            <person name="Geudens N."/>
            <person name="Girard L."/>
            <person name="De Roo V."/>
            <person name="Maklad H.R."/>
            <person name="Martins J.C."/>
            <person name="Hofte M."/>
            <person name="De Mot R."/>
        </authorList>
    </citation>
    <scope>NUCLEOTIDE SEQUENCE</scope>
    <source>
        <strain evidence="15">B1M3-32</strain>
    </source>
</reference>
<keyword evidence="12 13" id="KW-0100">Branched-chain amino acid biosynthesis</keyword>
<dbReference type="RefSeq" id="WP_301623549.1">
    <property type="nucleotide sequence ID" value="NZ_JAOSKY010000024.1"/>
</dbReference>
<feature type="binding site" evidence="13">
    <location>
        <position position="416"/>
    </location>
    <ligand>
        <name>[4Fe-4S] cluster</name>
        <dbReference type="ChEBI" id="CHEBI:49883"/>
    </ligand>
</feature>
<accession>A0A9X3BFN4</accession>
<dbReference type="InterPro" id="IPR018136">
    <property type="entry name" value="Aconitase_4Fe-4S_BS"/>
</dbReference>
<dbReference type="NCBIfam" id="NF004016">
    <property type="entry name" value="PRK05478.1"/>
    <property type="match status" value="1"/>
</dbReference>
<dbReference type="InterPro" id="IPR033941">
    <property type="entry name" value="IPMI_cat"/>
</dbReference>
<evidence type="ECO:0000256" key="4">
    <source>
        <dbReference type="ARBA" id="ARBA00011271"/>
    </source>
</evidence>
<evidence type="ECO:0000313" key="15">
    <source>
        <dbReference type="EMBL" id="MCU7251463.1"/>
    </source>
</evidence>
<evidence type="ECO:0000256" key="8">
    <source>
        <dbReference type="ARBA" id="ARBA00022723"/>
    </source>
</evidence>
<comment type="subunit">
    <text evidence="4 13">Heterodimer of LeuC and LeuD.</text>
</comment>
<dbReference type="HAMAP" id="MF_01026">
    <property type="entry name" value="LeuC_type1"/>
    <property type="match status" value="1"/>
</dbReference>
<dbReference type="InterPro" id="IPR015931">
    <property type="entry name" value="Acnase/IPM_dHydase_lsu_aba_1/3"/>
</dbReference>
<dbReference type="InterPro" id="IPR036008">
    <property type="entry name" value="Aconitase_4Fe-4S_dom"/>
</dbReference>
<evidence type="ECO:0000256" key="7">
    <source>
        <dbReference type="ARBA" id="ARBA00022605"/>
    </source>
</evidence>
<dbReference type="NCBIfam" id="NF009116">
    <property type="entry name" value="PRK12466.1"/>
    <property type="match status" value="1"/>
</dbReference>
<keyword evidence="9 13" id="KW-0408">Iron</keyword>
<evidence type="ECO:0000256" key="6">
    <source>
        <dbReference type="ARBA" id="ARBA00022485"/>
    </source>
</evidence>
<keyword evidence="10 13" id="KW-0411">Iron-sulfur</keyword>
<feature type="domain" description="Aconitase/3-isopropylmalate dehydratase large subunit alpha/beta/alpha" evidence="14">
    <location>
        <begin position="8"/>
        <end position="463"/>
    </location>
</feature>
<dbReference type="Proteomes" id="UP001139955">
    <property type="component" value="Unassembled WGS sequence"/>
</dbReference>
<dbReference type="NCBIfam" id="TIGR00170">
    <property type="entry name" value="leuC"/>
    <property type="match status" value="1"/>
</dbReference>
<sequence>MAGKTLYDKLWDSHLVKQRDDGSALIYIDRHIIHEVTSPQAFEGLRLAGRKPWRIDANIATPDHNVPTTPERKGGIEAIADQVSRLQVQTLDDNCDEYGIVEFKMNDVRQGIVHVISPEQGATLPGMTVVCGDSHTSTHGAFGALAHGIGTSEVEHVLATQCLVAKKMKNMLVRVEGQLPFGVTAKDIVLAVIGKIGTAGGNGHAIEFAGSAIRDLSVEGRMTICNMSIEAGARVGLVAADEKTVEYVKGRPFAPKGAQWDAAVESWKDLVSDADAKFDTVVELDAAQIKPQVSWGTSPEMVLAVDQNVPDPAREMDLVKRDSIVRALKYMGLSANQAITDIQLDRVFIGSCTNSRIEDLRAAAEIAKGRKVASTIKQAIVVPGSGLVKAQAEAEGLDKIFLEAGFEWREPGCSMCLAMNPDRLESGEHCASTSNRNFEGRQGAGGRTHLVSPAMAAAAAVNGRFIDVRELIQGAQ</sequence>
<protein>
    <recommendedName>
        <fullName evidence="13">3-isopropylmalate dehydratase large subunit</fullName>
        <ecNumber evidence="13">4.2.1.33</ecNumber>
    </recommendedName>
    <alternativeName>
        <fullName evidence="13">Alpha-IPM isomerase</fullName>
        <shortName evidence="13">IPMI</shortName>
    </alternativeName>
    <alternativeName>
        <fullName evidence="13">Isopropylmalate isomerase</fullName>
    </alternativeName>
</protein>
<dbReference type="PANTHER" id="PTHR43822:SF9">
    <property type="entry name" value="3-ISOPROPYLMALATE DEHYDRATASE"/>
    <property type="match status" value="1"/>
</dbReference>
<name>A0A9X3BFN4_9PSED</name>
<dbReference type="EC" id="4.2.1.33" evidence="13"/>
<keyword evidence="7 13" id="KW-0028">Amino-acid biosynthesis</keyword>
<keyword evidence="6 13" id="KW-0004">4Fe-4S</keyword>
<dbReference type="CDD" id="cd01583">
    <property type="entry name" value="IPMI"/>
    <property type="match status" value="1"/>
</dbReference>
<dbReference type="PANTHER" id="PTHR43822">
    <property type="entry name" value="HOMOACONITASE, MITOCHONDRIAL-RELATED"/>
    <property type="match status" value="1"/>
</dbReference>
<dbReference type="PROSITE" id="PS01244">
    <property type="entry name" value="ACONITASE_2"/>
    <property type="match status" value="1"/>
</dbReference>
<comment type="catalytic activity">
    <reaction evidence="1 13">
        <text>(2R,3S)-3-isopropylmalate = (2S)-2-isopropylmalate</text>
        <dbReference type="Rhea" id="RHEA:32287"/>
        <dbReference type="ChEBI" id="CHEBI:1178"/>
        <dbReference type="ChEBI" id="CHEBI:35121"/>
        <dbReference type="EC" id="4.2.1.33"/>
    </reaction>
</comment>
<keyword evidence="5 13" id="KW-0432">Leucine biosynthesis</keyword>
<evidence type="ECO:0000313" key="16">
    <source>
        <dbReference type="Proteomes" id="UP001139955"/>
    </source>
</evidence>
<comment type="similarity">
    <text evidence="13">Belongs to the aconitase/IPM isomerase family. LeuC type 1 subfamily.</text>
</comment>
<gene>
    <name evidence="13 15" type="primary">leuC</name>
    <name evidence="15" type="ORF">OC940_26955</name>
</gene>
<dbReference type="Pfam" id="PF00330">
    <property type="entry name" value="Aconitase"/>
    <property type="match status" value="1"/>
</dbReference>
<evidence type="ECO:0000256" key="13">
    <source>
        <dbReference type="HAMAP-Rule" id="MF_01026"/>
    </source>
</evidence>
<evidence type="ECO:0000256" key="1">
    <source>
        <dbReference type="ARBA" id="ARBA00000491"/>
    </source>
</evidence>
<proteinExistence type="inferred from homology"/>
<dbReference type="PRINTS" id="PR00415">
    <property type="entry name" value="ACONITASE"/>
</dbReference>
<keyword evidence="8 13" id="KW-0479">Metal-binding</keyword>
<feature type="binding site" evidence="13">
    <location>
        <position position="352"/>
    </location>
    <ligand>
        <name>[4Fe-4S] cluster</name>
        <dbReference type="ChEBI" id="CHEBI:49883"/>
    </ligand>
</feature>
<evidence type="ECO:0000256" key="10">
    <source>
        <dbReference type="ARBA" id="ARBA00023014"/>
    </source>
</evidence>
<dbReference type="GO" id="GO:0003861">
    <property type="term" value="F:3-isopropylmalate dehydratase activity"/>
    <property type="evidence" value="ECO:0007669"/>
    <property type="project" value="UniProtKB-UniRule"/>
</dbReference>
<dbReference type="GO" id="GO:0051539">
    <property type="term" value="F:4 iron, 4 sulfur cluster binding"/>
    <property type="evidence" value="ECO:0007669"/>
    <property type="project" value="UniProtKB-KW"/>
</dbReference>
<keyword evidence="11 13" id="KW-0456">Lyase</keyword>
<dbReference type="InterPro" id="IPR004430">
    <property type="entry name" value="3-IsopropMal_deHydase_lsu"/>
</dbReference>
<reference evidence="15" key="1">
    <citation type="submission" date="2022-09" db="EMBL/GenBank/DDBJ databases">
        <authorList>
            <person name="Cesa-Luna C."/>
            <person name="Girard L."/>
            <person name="Lood C."/>
            <person name="Hofte M."/>
            <person name="De Mot R."/>
        </authorList>
    </citation>
    <scope>NUCLEOTIDE SEQUENCE</scope>
    <source>
        <strain evidence="15">B1M3-32</strain>
    </source>
</reference>
<evidence type="ECO:0000256" key="9">
    <source>
        <dbReference type="ARBA" id="ARBA00023004"/>
    </source>
</evidence>